<dbReference type="InterPro" id="IPR041588">
    <property type="entry name" value="Integrase_H2C2"/>
</dbReference>
<dbReference type="Pfam" id="PF17921">
    <property type="entry name" value="Integrase_H2C2"/>
    <property type="match status" value="1"/>
</dbReference>
<accession>A0AAF0QTD8</accession>
<proteinExistence type="predicted"/>
<dbReference type="EMBL" id="CP133616">
    <property type="protein sequence ID" value="WMV30014.1"/>
    <property type="molecule type" value="Genomic_DNA"/>
</dbReference>
<reference evidence="2" key="1">
    <citation type="submission" date="2023-08" db="EMBL/GenBank/DDBJ databases">
        <title>A de novo genome assembly of Solanum verrucosum Schlechtendal, a Mexican diploid species geographically isolated from the other diploid A-genome species in potato relatives.</title>
        <authorList>
            <person name="Hosaka K."/>
        </authorList>
    </citation>
    <scope>NUCLEOTIDE SEQUENCE</scope>
    <source>
        <tissue evidence="2">Young leaves</tissue>
    </source>
</reference>
<dbReference type="Gene3D" id="1.10.340.70">
    <property type="match status" value="1"/>
</dbReference>
<evidence type="ECO:0000259" key="1">
    <source>
        <dbReference type="Pfam" id="PF17921"/>
    </source>
</evidence>
<evidence type="ECO:0000313" key="2">
    <source>
        <dbReference type="EMBL" id="WMV30014.1"/>
    </source>
</evidence>
<dbReference type="PANTHER" id="PTHR45835:SF99">
    <property type="entry name" value="CHROMO DOMAIN-CONTAINING PROTEIN-RELATED"/>
    <property type="match status" value="1"/>
</dbReference>
<gene>
    <name evidence="2" type="ORF">MTR67_023399</name>
</gene>
<dbReference type="PANTHER" id="PTHR45835">
    <property type="entry name" value="YALI0A06105P"/>
    <property type="match status" value="1"/>
</dbReference>
<dbReference type="Proteomes" id="UP001234989">
    <property type="component" value="Chromosome 5"/>
</dbReference>
<keyword evidence="3" id="KW-1185">Reference proteome</keyword>
<dbReference type="AlphaFoldDB" id="A0AAF0QTD8"/>
<organism evidence="2 3">
    <name type="scientific">Solanum verrucosum</name>
    <dbReference type="NCBI Taxonomy" id="315347"/>
    <lineage>
        <taxon>Eukaryota</taxon>
        <taxon>Viridiplantae</taxon>
        <taxon>Streptophyta</taxon>
        <taxon>Embryophyta</taxon>
        <taxon>Tracheophyta</taxon>
        <taxon>Spermatophyta</taxon>
        <taxon>Magnoliopsida</taxon>
        <taxon>eudicotyledons</taxon>
        <taxon>Gunneridae</taxon>
        <taxon>Pentapetalae</taxon>
        <taxon>asterids</taxon>
        <taxon>lamiids</taxon>
        <taxon>Solanales</taxon>
        <taxon>Solanaceae</taxon>
        <taxon>Solanoideae</taxon>
        <taxon>Solaneae</taxon>
        <taxon>Solanum</taxon>
    </lineage>
</organism>
<evidence type="ECO:0000313" key="3">
    <source>
        <dbReference type="Proteomes" id="UP001234989"/>
    </source>
</evidence>
<feature type="domain" description="Integrase zinc-binding" evidence="1">
    <location>
        <begin position="2"/>
        <end position="40"/>
    </location>
</feature>
<protein>
    <recommendedName>
        <fullName evidence="1">Integrase zinc-binding domain-containing protein</fullName>
    </recommendedName>
</protein>
<name>A0AAF0QTD8_SOLVR</name>
<sequence>MHPGGTKMYQTIKENYWWNGMKRDITMFISKCFVCQQVKVEHQVSVGLLQPLSMLEWKWERITMDFVSGLPCTQRNHDAIWVIMDRLTKNAYFLAIRMEYSLEHLAKL</sequence>